<proteinExistence type="predicted"/>
<evidence type="ECO:0000313" key="2">
    <source>
        <dbReference type="EMBL" id="HAD9416783.1"/>
    </source>
</evidence>
<evidence type="ECO:0008006" key="3">
    <source>
        <dbReference type="Google" id="ProtNLM"/>
    </source>
</evidence>
<comment type="caution">
    <text evidence="2">The sequence shown here is derived from an EMBL/GenBank/DDBJ whole genome shotgun (WGS) entry which is preliminary data.</text>
</comment>
<gene>
    <name evidence="2" type="ORF">G1448_23770</name>
</gene>
<accession>A0A723DH91</accession>
<feature type="region of interest" description="Disordered" evidence="1">
    <location>
        <begin position="46"/>
        <end position="67"/>
    </location>
</feature>
<protein>
    <recommendedName>
        <fullName evidence="3">Addiction module antidote protein</fullName>
    </recommendedName>
</protein>
<organism evidence="2">
    <name type="scientific">Salmonella enterica</name>
    <name type="common">Salmonella choleraesuis</name>
    <dbReference type="NCBI Taxonomy" id="28901"/>
    <lineage>
        <taxon>Bacteria</taxon>
        <taxon>Pseudomonadati</taxon>
        <taxon>Pseudomonadota</taxon>
        <taxon>Gammaproteobacteria</taxon>
        <taxon>Enterobacterales</taxon>
        <taxon>Enterobacteriaceae</taxon>
        <taxon>Salmonella</taxon>
    </lineage>
</organism>
<dbReference type="AlphaFoldDB" id="A0A723DH91"/>
<evidence type="ECO:0000256" key="1">
    <source>
        <dbReference type="SAM" id="MobiDB-lite"/>
    </source>
</evidence>
<reference evidence="2" key="1">
    <citation type="journal article" date="2018" name="Genome Biol.">
        <title>SKESA: strategic k-mer extension for scrupulous assemblies.</title>
        <authorList>
            <person name="Souvorov A."/>
            <person name="Agarwala R."/>
            <person name="Lipman D.J."/>
        </authorList>
    </citation>
    <scope>NUCLEOTIDE SEQUENCE</scope>
    <source>
        <strain evidence="2">R17.4770</strain>
    </source>
</reference>
<name>A0A723DH91_SALER</name>
<sequence>MPDRHHDEAMAEAFRANPAYAAELLASVKADGDAAELAIVRRQMAKAGLPEEGPENATGSPPRAFEG</sequence>
<dbReference type="EMBL" id="DAAQIB010000023">
    <property type="protein sequence ID" value="HAD9416783.1"/>
    <property type="molecule type" value="Genomic_DNA"/>
</dbReference>
<reference evidence="2" key="2">
    <citation type="submission" date="2019-01" db="EMBL/GenBank/DDBJ databases">
        <authorList>
            <consortium name="NCBI Pathogen Detection Project"/>
        </authorList>
    </citation>
    <scope>NUCLEOTIDE SEQUENCE</scope>
    <source>
        <strain evidence="2">R17.4770</strain>
    </source>
</reference>